<name>A0A4R2N7T3_9BURK</name>
<sequence>MADLSGPAAIVQDKYAKSVSLADSAASAVDSFQTALNASIYAPPTISVQWSSLAAPSLPPIPDLPRLPDIDLDVPGGLPSALNDTLGDVQIDEFDVPMPELSFPLPPTITVGQAPMLPEVRDVDIPNAPNVVLPDDPDFLTIQTHNAPNIDLHEEWLSKLEDIPELSIMQPAPFTYSPGARYASQLLDSLKATLNARIHGGTGLSPTVEQAIWGRALDRETALALAKERDVMRGAEALGFQLPSGVMAAQLADARREYHDKLSGLSRDIAIKQAELEQQNVKDAIQAALQLESALLDDAYKIEALALDAAKTAAASAVAAHNAALEHFKALLDGYRTYASTYDSIIRAEMNKVEVFRALLTAEQAKADINKSLADRYRAEIEGAMAVVDVYKARVGAAQTLVELERTRISAGAEQIKAFVATVNAETSKAELYKATVGAESVKVEAFTAIGNAYSAKVGAQAEKARVEIAKLNARISAKALEWDGWKARLAAATSKVEAAAKKSAVMVDGYRAGASAAEAQAGAYMQRWRADIAQYEAGKNIAMQAAKVNADAVMHTNDARMEAAKVGLTTSSQRLASAWAMVSASAQISGQVSQNISG</sequence>
<comment type="caution">
    <text evidence="1">The sequence shown here is derived from an EMBL/GenBank/DDBJ whole genome shotgun (WGS) entry which is preliminary data.</text>
</comment>
<evidence type="ECO:0000313" key="2">
    <source>
        <dbReference type="Proteomes" id="UP000295182"/>
    </source>
</evidence>
<reference evidence="1 2" key="1">
    <citation type="submission" date="2019-03" db="EMBL/GenBank/DDBJ databases">
        <title>Genomic Encyclopedia of Type Strains, Phase IV (KMG-IV): sequencing the most valuable type-strain genomes for metagenomic binning, comparative biology and taxonomic classification.</title>
        <authorList>
            <person name="Goeker M."/>
        </authorList>
    </citation>
    <scope>NUCLEOTIDE SEQUENCE [LARGE SCALE GENOMIC DNA]</scope>
    <source>
        <strain evidence="1 2">DSM 1837</strain>
    </source>
</reference>
<organism evidence="1 2">
    <name type="scientific">Simplicispira metamorpha</name>
    <dbReference type="NCBI Taxonomy" id="80881"/>
    <lineage>
        <taxon>Bacteria</taxon>
        <taxon>Pseudomonadati</taxon>
        <taxon>Pseudomonadota</taxon>
        <taxon>Betaproteobacteria</taxon>
        <taxon>Burkholderiales</taxon>
        <taxon>Comamonadaceae</taxon>
        <taxon>Simplicispira</taxon>
    </lineage>
</organism>
<protein>
    <submittedName>
        <fullName evidence="1">Uncharacterized protein</fullName>
    </submittedName>
</protein>
<dbReference type="EMBL" id="SLXH01000015">
    <property type="protein sequence ID" value="TCP16925.1"/>
    <property type="molecule type" value="Genomic_DNA"/>
</dbReference>
<dbReference type="OrthoDB" id="8821291at2"/>
<gene>
    <name evidence="1" type="ORF">EV674_11564</name>
</gene>
<keyword evidence="2" id="KW-1185">Reference proteome</keyword>
<proteinExistence type="predicted"/>
<evidence type="ECO:0000313" key="1">
    <source>
        <dbReference type="EMBL" id="TCP16925.1"/>
    </source>
</evidence>
<dbReference type="RefSeq" id="WP_119014509.1">
    <property type="nucleotide sequence ID" value="NZ_QXNC01000039.1"/>
</dbReference>
<dbReference type="AlphaFoldDB" id="A0A4R2N7T3"/>
<accession>A0A4R2N7T3</accession>
<dbReference type="Proteomes" id="UP000295182">
    <property type="component" value="Unassembled WGS sequence"/>
</dbReference>